<dbReference type="SUPFAM" id="SSF47090">
    <property type="entry name" value="PGBD-like"/>
    <property type="match status" value="1"/>
</dbReference>
<name>A0AA41VJS5_PAPNU</name>
<dbReference type="PANTHER" id="PTHR15852">
    <property type="entry name" value="PLASTID TRANSCRIPTIONALLY ACTIVE PROTEIN"/>
    <property type="match status" value="1"/>
</dbReference>
<dbReference type="Gene3D" id="1.10.101.10">
    <property type="entry name" value="PGBD-like superfamily/PGBD"/>
    <property type="match status" value="1"/>
</dbReference>
<dbReference type="InterPro" id="IPR036410">
    <property type="entry name" value="HSP_DnaJ_Cys-rich_dom_sf"/>
</dbReference>
<dbReference type="GO" id="GO:0009507">
    <property type="term" value="C:chloroplast"/>
    <property type="evidence" value="ECO:0007669"/>
    <property type="project" value="TreeGrafter"/>
</dbReference>
<dbReference type="SUPFAM" id="SSF57938">
    <property type="entry name" value="DnaJ/Hsp40 cysteine-rich domain"/>
    <property type="match status" value="1"/>
</dbReference>
<proteinExistence type="predicted"/>
<evidence type="ECO:0000313" key="3">
    <source>
        <dbReference type="EMBL" id="MCL7042475.1"/>
    </source>
</evidence>
<evidence type="ECO:0000259" key="2">
    <source>
        <dbReference type="Pfam" id="PF01471"/>
    </source>
</evidence>
<organism evidence="3 4">
    <name type="scientific">Papaver nudicaule</name>
    <name type="common">Iceland poppy</name>
    <dbReference type="NCBI Taxonomy" id="74823"/>
    <lineage>
        <taxon>Eukaryota</taxon>
        <taxon>Viridiplantae</taxon>
        <taxon>Streptophyta</taxon>
        <taxon>Embryophyta</taxon>
        <taxon>Tracheophyta</taxon>
        <taxon>Spermatophyta</taxon>
        <taxon>Magnoliopsida</taxon>
        <taxon>Ranunculales</taxon>
        <taxon>Papaveraceae</taxon>
        <taxon>Papaveroideae</taxon>
        <taxon>Papaver</taxon>
    </lineage>
</organism>
<feature type="region of interest" description="Disordered" evidence="1">
    <location>
        <begin position="1"/>
        <end position="25"/>
    </location>
</feature>
<dbReference type="Proteomes" id="UP001177140">
    <property type="component" value="Unassembled WGS sequence"/>
</dbReference>
<dbReference type="GO" id="GO:0009658">
    <property type="term" value="P:chloroplast organization"/>
    <property type="evidence" value="ECO:0007669"/>
    <property type="project" value="TreeGrafter"/>
</dbReference>
<dbReference type="InterPro" id="IPR036366">
    <property type="entry name" value="PGBDSf"/>
</dbReference>
<accession>A0AA41VJS5</accession>
<dbReference type="Pfam" id="PF01471">
    <property type="entry name" value="PG_binding_1"/>
    <property type="match status" value="1"/>
</dbReference>
<gene>
    <name evidence="3" type="ORF">MKW94_004380</name>
</gene>
<sequence length="414" mass="46985">MSSFLLPFQLNPPPPPPQTTATTTTTATTSSLLLCGFHNYPTKLYLSNKTSFHIRKSKHYNHNTFSCSSSSSSSDWEKEEERWLREEQRWLREEKRWVREESRWNLERQSYLEEIASLKFRIQNLERLKDSTDIITTSSDKTLSDISPSAGLLPPVEINQITEIGSGPSVIQFQSEIQLQDYNDGEIELKKKEVKVVEKSRKKRSTLRKGAEGEDVREMQDALQKLGFYSGEEDVEFSSFGSDTERAIKSWQASIDAREDGVMTAELLEKLFSEEIMDSGPGIPKENEKVAEAPAFLQNTAKESSSDEYRSSDEFGSSRRNRVFLLGENRWEDSSRLIRHKDGKDKMPVGTMKCITCRGEGHLLCEECDGTGEPNIEEQFLEWVDEGASCPYCEGLGYNICDVCEGKTVLISSG</sequence>
<comment type="caution">
    <text evidence="3">The sequence shown here is derived from an EMBL/GenBank/DDBJ whole genome shotgun (WGS) entry which is preliminary data.</text>
</comment>
<dbReference type="InterPro" id="IPR036365">
    <property type="entry name" value="PGBD-like_sf"/>
</dbReference>
<dbReference type="GO" id="GO:0003756">
    <property type="term" value="F:protein disulfide isomerase activity"/>
    <property type="evidence" value="ECO:0007669"/>
    <property type="project" value="TreeGrafter"/>
</dbReference>
<evidence type="ECO:0000313" key="4">
    <source>
        <dbReference type="Proteomes" id="UP001177140"/>
    </source>
</evidence>
<dbReference type="EMBL" id="JAJJMA010235715">
    <property type="protein sequence ID" value="MCL7042475.1"/>
    <property type="molecule type" value="Genomic_DNA"/>
</dbReference>
<evidence type="ECO:0000256" key="1">
    <source>
        <dbReference type="SAM" id="MobiDB-lite"/>
    </source>
</evidence>
<dbReference type="AlphaFoldDB" id="A0AA41VJS5"/>
<keyword evidence="4" id="KW-1185">Reference proteome</keyword>
<reference evidence="3" key="1">
    <citation type="submission" date="2022-03" db="EMBL/GenBank/DDBJ databases">
        <title>A functionally conserved STORR gene fusion in Papaver species that diverged 16.8 million years ago.</title>
        <authorList>
            <person name="Catania T."/>
        </authorList>
    </citation>
    <scope>NUCLEOTIDE SEQUENCE</scope>
    <source>
        <strain evidence="3">S-191538</strain>
    </source>
</reference>
<protein>
    <recommendedName>
        <fullName evidence="2">Peptidoglycan binding-like domain-containing protein</fullName>
    </recommendedName>
</protein>
<dbReference type="InterPro" id="IPR002477">
    <property type="entry name" value="Peptidoglycan-bd-like"/>
</dbReference>
<feature type="domain" description="Peptidoglycan binding-like" evidence="2">
    <location>
        <begin position="213"/>
        <end position="271"/>
    </location>
</feature>
<dbReference type="PANTHER" id="PTHR15852:SF16">
    <property type="entry name" value="PROTEIN DISULFIDE ISOMERASE PTAC5, CHLOROPLASTIC"/>
    <property type="match status" value="1"/>
</dbReference>